<reference evidence="4" key="1">
    <citation type="submission" date="2021-01" db="EMBL/GenBank/DDBJ databases">
        <title>Fulvivirga kasyanovii gen. nov., sp nov., a novel member of the phylum Bacteroidetes isolated from seawater in a mussel farm.</title>
        <authorList>
            <person name="Zhao L.-H."/>
            <person name="Wang Z.-J."/>
        </authorList>
    </citation>
    <scope>NUCLEOTIDE SEQUENCE</scope>
    <source>
        <strain evidence="4">2943</strain>
    </source>
</reference>
<accession>A0A937F9C0</accession>
<dbReference type="PANTHER" id="PTHR46470">
    <property type="entry name" value="N-ACYLNEURAMINATE-9-PHOSPHATASE"/>
    <property type="match status" value="1"/>
</dbReference>
<keyword evidence="2 4" id="KW-0378">Hydrolase</keyword>
<dbReference type="GO" id="GO:0044281">
    <property type="term" value="P:small molecule metabolic process"/>
    <property type="evidence" value="ECO:0007669"/>
    <property type="project" value="UniProtKB-ARBA"/>
</dbReference>
<keyword evidence="3" id="KW-0460">Magnesium</keyword>
<dbReference type="SFLD" id="SFLDG01129">
    <property type="entry name" value="C1.5:_HAD__Beta-PGM__Phosphata"/>
    <property type="match status" value="1"/>
</dbReference>
<dbReference type="InterPro" id="IPR023214">
    <property type="entry name" value="HAD_sf"/>
</dbReference>
<gene>
    <name evidence="4" type="ORF">JL102_09400</name>
</gene>
<dbReference type="InterPro" id="IPR036412">
    <property type="entry name" value="HAD-like_sf"/>
</dbReference>
<dbReference type="PRINTS" id="PR00413">
    <property type="entry name" value="HADHALOGNASE"/>
</dbReference>
<organism evidence="4 5">
    <name type="scientific">Fulvivirga sediminis</name>
    <dbReference type="NCBI Taxonomy" id="2803949"/>
    <lineage>
        <taxon>Bacteria</taxon>
        <taxon>Pseudomonadati</taxon>
        <taxon>Bacteroidota</taxon>
        <taxon>Cytophagia</taxon>
        <taxon>Cytophagales</taxon>
        <taxon>Fulvivirgaceae</taxon>
        <taxon>Fulvivirga</taxon>
    </lineage>
</organism>
<keyword evidence="5" id="KW-1185">Reference proteome</keyword>
<dbReference type="Gene3D" id="3.40.50.1000">
    <property type="entry name" value="HAD superfamily/HAD-like"/>
    <property type="match status" value="1"/>
</dbReference>
<name>A0A937F9C0_9BACT</name>
<dbReference type="Gene3D" id="1.10.150.520">
    <property type="match status" value="1"/>
</dbReference>
<comment type="caution">
    <text evidence="4">The sequence shown here is derived from an EMBL/GenBank/DDBJ whole genome shotgun (WGS) entry which is preliminary data.</text>
</comment>
<comment type="cofactor">
    <cofactor evidence="1">
        <name>Mg(2+)</name>
        <dbReference type="ChEBI" id="CHEBI:18420"/>
    </cofactor>
</comment>
<proteinExistence type="predicted"/>
<dbReference type="Proteomes" id="UP000659388">
    <property type="component" value="Unassembled WGS sequence"/>
</dbReference>
<evidence type="ECO:0000256" key="1">
    <source>
        <dbReference type="ARBA" id="ARBA00001946"/>
    </source>
</evidence>
<dbReference type="SUPFAM" id="SSF56784">
    <property type="entry name" value="HAD-like"/>
    <property type="match status" value="1"/>
</dbReference>
<dbReference type="InterPro" id="IPR051400">
    <property type="entry name" value="HAD-like_hydrolase"/>
</dbReference>
<dbReference type="GO" id="GO:0016787">
    <property type="term" value="F:hydrolase activity"/>
    <property type="evidence" value="ECO:0007669"/>
    <property type="project" value="UniProtKB-KW"/>
</dbReference>
<protein>
    <submittedName>
        <fullName evidence="4">HAD family hydrolase</fullName>
    </submittedName>
</protein>
<evidence type="ECO:0000313" key="4">
    <source>
        <dbReference type="EMBL" id="MBL3656343.1"/>
    </source>
</evidence>
<dbReference type="EMBL" id="JAESIY010000004">
    <property type="protein sequence ID" value="MBL3656343.1"/>
    <property type="molecule type" value="Genomic_DNA"/>
</dbReference>
<dbReference type="SFLD" id="SFLDS00003">
    <property type="entry name" value="Haloacid_Dehalogenase"/>
    <property type="match status" value="1"/>
</dbReference>
<evidence type="ECO:0000256" key="3">
    <source>
        <dbReference type="ARBA" id="ARBA00022842"/>
    </source>
</evidence>
<dbReference type="AlphaFoldDB" id="A0A937F9C0"/>
<dbReference type="InterPro" id="IPR041492">
    <property type="entry name" value="HAD_2"/>
</dbReference>
<dbReference type="Pfam" id="PF13419">
    <property type="entry name" value="HAD_2"/>
    <property type="match status" value="1"/>
</dbReference>
<sequence>MTHTQAIIFDLDNTLINRNSAFQACIKDYFLANDFDESSIDWEEVMIHDQEGHADRLAFCDWLIQTHHLNTTQEVLWQYIKSNIASYISPDPKIIELLALLSSSFSLKLLTNGGTKNQQQKLINAELKPFFRDTDIYISEATGYSKPGLQGFENVLNDLHLPAEKVMMVGDQLYIDLYPAKKLAMQVCWIHNQSHSSTPPFVDLRVSHPIELKEYFKV</sequence>
<dbReference type="InterPro" id="IPR006439">
    <property type="entry name" value="HAD-SF_hydro_IA"/>
</dbReference>
<evidence type="ECO:0000256" key="2">
    <source>
        <dbReference type="ARBA" id="ARBA00022801"/>
    </source>
</evidence>
<evidence type="ECO:0000313" key="5">
    <source>
        <dbReference type="Proteomes" id="UP000659388"/>
    </source>
</evidence>
<dbReference type="RefSeq" id="WP_202244128.1">
    <property type="nucleotide sequence ID" value="NZ_JAESIY010000004.1"/>
</dbReference>